<dbReference type="AlphaFoldDB" id="A0A1G7LCD9"/>
<dbReference type="RefSeq" id="WP_074539397.1">
    <property type="nucleotide sequence ID" value="NZ_FNBD01000017.1"/>
</dbReference>
<sequence length="134" mass="16138">MKLSYDFYKSLLLINKNLTKEIFIEKAGVQDGYSLRMFSRMYDSVTSELIDVDKEYKKYYSFEYSSIESFLYRKYNLKEKHIVELMEERKNNPDCLLYRKDDNSYGDYGIAQFTFSDTMYDRVMEILTLKNSSK</sequence>
<reference evidence="2" key="1">
    <citation type="submission" date="2016-10" db="EMBL/GenBank/DDBJ databases">
        <authorList>
            <person name="Varghese N."/>
            <person name="Submissions S."/>
        </authorList>
    </citation>
    <scope>NUCLEOTIDE SEQUENCE [LARGE SCALE GENOMIC DNA]</scope>
    <source>
        <strain evidence="2">DSM 24729</strain>
    </source>
</reference>
<evidence type="ECO:0000313" key="2">
    <source>
        <dbReference type="Proteomes" id="UP000182114"/>
    </source>
</evidence>
<gene>
    <name evidence="1" type="ORF">SAMN04487992_1174</name>
</gene>
<proteinExistence type="predicted"/>
<organism evidence="1 2">
    <name type="scientific">Cellulophaga baltica</name>
    <dbReference type="NCBI Taxonomy" id="76594"/>
    <lineage>
        <taxon>Bacteria</taxon>
        <taxon>Pseudomonadati</taxon>
        <taxon>Bacteroidota</taxon>
        <taxon>Flavobacteriia</taxon>
        <taxon>Flavobacteriales</taxon>
        <taxon>Flavobacteriaceae</taxon>
        <taxon>Cellulophaga</taxon>
    </lineage>
</organism>
<protein>
    <submittedName>
        <fullName evidence="1">Uncharacterized protein</fullName>
    </submittedName>
</protein>
<keyword evidence="2" id="KW-1185">Reference proteome</keyword>
<name>A0A1G7LCD9_9FLAO</name>
<evidence type="ECO:0000313" key="1">
    <source>
        <dbReference type="EMBL" id="SDF46964.1"/>
    </source>
</evidence>
<accession>A0A1G7LCD9</accession>
<dbReference type="EMBL" id="FNBD01000017">
    <property type="protein sequence ID" value="SDF46964.1"/>
    <property type="molecule type" value="Genomic_DNA"/>
</dbReference>
<dbReference type="Proteomes" id="UP000182114">
    <property type="component" value="Unassembled WGS sequence"/>
</dbReference>